<dbReference type="GeneID" id="26259760"/>
<dbReference type="RefSeq" id="XP_014558676.1">
    <property type="nucleotide sequence ID" value="XM_014703190.1"/>
</dbReference>
<dbReference type="AlphaFoldDB" id="W7EM12"/>
<sequence length="72" mass="7540">MSVHGDEAPGQGTYTSAGGNLSATLNNGALAQQPHPCPKTALAYSRQHLTNASQQSISICSAKVNYSIVMFF</sequence>
<dbReference type="EMBL" id="KI968715">
    <property type="protein sequence ID" value="EUN29056.1"/>
    <property type="molecule type" value="Genomic_DNA"/>
</dbReference>
<keyword evidence="2" id="KW-1185">Reference proteome</keyword>
<dbReference type="Proteomes" id="UP000054337">
    <property type="component" value="Unassembled WGS sequence"/>
</dbReference>
<dbReference type="HOGENOM" id="CLU_180184_0_0_1"/>
<name>W7EM12_BIPV3</name>
<reference evidence="1 2" key="1">
    <citation type="journal article" date="2013" name="PLoS Genet.">
        <title>Comparative genome structure, secondary metabolite, and effector coding capacity across Cochliobolus pathogens.</title>
        <authorList>
            <person name="Condon B.J."/>
            <person name="Leng Y."/>
            <person name="Wu D."/>
            <person name="Bushley K.E."/>
            <person name="Ohm R.A."/>
            <person name="Otillar R."/>
            <person name="Martin J."/>
            <person name="Schackwitz W."/>
            <person name="Grimwood J."/>
            <person name="MohdZainudin N."/>
            <person name="Xue C."/>
            <person name="Wang R."/>
            <person name="Manning V.A."/>
            <person name="Dhillon B."/>
            <person name="Tu Z.J."/>
            <person name="Steffenson B.J."/>
            <person name="Salamov A."/>
            <person name="Sun H."/>
            <person name="Lowry S."/>
            <person name="LaButti K."/>
            <person name="Han J."/>
            <person name="Copeland A."/>
            <person name="Lindquist E."/>
            <person name="Barry K."/>
            <person name="Schmutz J."/>
            <person name="Baker S.E."/>
            <person name="Ciuffetti L.M."/>
            <person name="Grigoriev I.V."/>
            <person name="Zhong S."/>
            <person name="Turgeon B.G."/>
        </authorList>
    </citation>
    <scope>NUCLEOTIDE SEQUENCE [LARGE SCALE GENOMIC DNA]</scope>
    <source>
        <strain evidence="1 2">FI3</strain>
    </source>
</reference>
<evidence type="ECO:0000313" key="1">
    <source>
        <dbReference type="EMBL" id="EUN29056.1"/>
    </source>
</evidence>
<organism evidence="1 2">
    <name type="scientific">Bipolaris victoriae (strain FI3)</name>
    <name type="common">Victoria blight of oats agent</name>
    <name type="synonym">Cochliobolus victoriae</name>
    <dbReference type="NCBI Taxonomy" id="930091"/>
    <lineage>
        <taxon>Eukaryota</taxon>
        <taxon>Fungi</taxon>
        <taxon>Dikarya</taxon>
        <taxon>Ascomycota</taxon>
        <taxon>Pezizomycotina</taxon>
        <taxon>Dothideomycetes</taxon>
        <taxon>Pleosporomycetidae</taxon>
        <taxon>Pleosporales</taxon>
        <taxon>Pleosporineae</taxon>
        <taxon>Pleosporaceae</taxon>
        <taxon>Bipolaris</taxon>
    </lineage>
</organism>
<dbReference type="OrthoDB" id="10383154at2759"/>
<gene>
    <name evidence="1" type="ORF">COCVIDRAFT_93741</name>
</gene>
<protein>
    <submittedName>
        <fullName evidence="1">Uncharacterized protein</fullName>
    </submittedName>
</protein>
<evidence type="ECO:0000313" key="2">
    <source>
        <dbReference type="Proteomes" id="UP000054337"/>
    </source>
</evidence>
<proteinExistence type="predicted"/>
<accession>W7EM12</accession>